<dbReference type="PANTHER" id="PTHR46889:SF4">
    <property type="entry name" value="TRANSPOSASE INSO FOR INSERTION SEQUENCE ELEMENT IS911B-RELATED"/>
    <property type="match status" value="1"/>
</dbReference>
<dbReference type="PROSITE" id="PS50994">
    <property type="entry name" value="INTEGRASE"/>
    <property type="match status" value="1"/>
</dbReference>
<accession>A0A1X7MRQ2</accession>
<dbReference type="Proteomes" id="UP000193435">
    <property type="component" value="Unassembled WGS sequence"/>
</dbReference>
<organism evidence="3 4">
    <name type="scientific">Carnobacterium iners</name>
    <dbReference type="NCBI Taxonomy" id="1073423"/>
    <lineage>
        <taxon>Bacteria</taxon>
        <taxon>Bacillati</taxon>
        <taxon>Bacillota</taxon>
        <taxon>Bacilli</taxon>
        <taxon>Lactobacillales</taxon>
        <taxon>Carnobacteriaceae</taxon>
        <taxon>Carnobacterium</taxon>
    </lineage>
</organism>
<keyword evidence="4" id="KW-1185">Reference proteome</keyword>
<dbReference type="Pfam" id="PF13333">
    <property type="entry name" value="rve_2"/>
    <property type="match status" value="1"/>
</dbReference>
<sequence length="266" mass="30817">MCLVLELPRSTYYYYLEKDLERQQDPCTQAVVDISHNSRRNYGTRKIKVELSKGNILLSRRRIGRIMKDNGLVSSYTIAQFKPQKTPTNEAKIRNQLNREFNQTEPLRVVVSDLTYVRVDNQWNYVCLFADLFNREIIGYSAGGRKDAALVYQALSIIQCDLTKIKLFHTDRGNEFDNGLIDDVLDAFSIQRSLSNKGTPYDNAVAEALFKVFKTEFVKKKSFPDLLSLQSGLMDYVHWYNTIRIHGTLGYLTPHDYKTRHLIKTV</sequence>
<dbReference type="EMBL" id="FXBJ01000002">
    <property type="protein sequence ID" value="SMH27001.1"/>
    <property type="molecule type" value="Genomic_DNA"/>
</dbReference>
<dbReference type="PANTHER" id="PTHR46889">
    <property type="entry name" value="TRANSPOSASE INSF FOR INSERTION SEQUENCE IS3B-RELATED"/>
    <property type="match status" value="1"/>
</dbReference>
<dbReference type="SUPFAM" id="SSF53098">
    <property type="entry name" value="Ribonuclease H-like"/>
    <property type="match status" value="1"/>
</dbReference>
<evidence type="ECO:0000313" key="4">
    <source>
        <dbReference type="Proteomes" id="UP000193435"/>
    </source>
</evidence>
<dbReference type="GO" id="GO:0015074">
    <property type="term" value="P:DNA integration"/>
    <property type="evidence" value="ECO:0007669"/>
    <property type="project" value="InterPro"/>
</dbReference>
<dbReference type="InterPro" id="IPR025948">
    <property type="entry name" value="HTH-like_dom"/>
</dbReference>
<dbReference type="InterPro" id="IPR012337">
    <property type="entry name" value="RNaseH-like_sf"/>
</dbReference>
<evidence type="ECO:0000256" key="1">
    <source>
        <dbReference type="ARBA" id="ARBA00002286"/>
    </source>
</evidence>
<dbReference type="Pfam" id="PF00665">
    <property type="entry name" value="rve"/>
    <property type="match status" value="1"/>
</dbReference>
<proteinExistence type="predicted"/>
<feature type="domain" description="Integrase catalytic" evidence="2">
    <location>
        <begin position="102"/>
        <end position="262"/>
    </location>
</feature>
<gene>
    <name evidence="3" type="ORF">SAMN04488700_0387</name>
</gene>
<evidence type="ECO:0000259" key="2">
    <source>
        <dbReference type="PROSITE" id="PS50994"/>
    </source>
</evidence>
<evidence type="ECO:0000313" key="3">
    <source>
        <dbReference type="EMBL" id="SMH27001.1"/>
    </source>
</evidence>
<dbReference type="InterPro" id="IPR001584">
    <property type="entry name" value="Integrase_cat-core"/>
</dbReference>
<dbReference type="InterPro" id="IPR050900">
    <property type="entry name" value="Transposase_IS3/IS150/IS904"/>
</dbReference>
<dbReference type="NCBIfam" id="NF033516">
    <property type="entry name" value="transpos_IS3"/>
    <property type="match status" value="1"/>
</dbReference>
<protein>
    <submittedName>
        <fullName evidence="3">Transposase InsO and inactivated derivatives</fullName>
    </submittedName>
</protein>
<comment type="function">
    <text evidence="1">Involved in the transposition of the insertion sequence.</text>
</comment>
<dbReference type="Gene3D" id="3.30.420.10">
    <property type="entry name" value="Ribonuclease H-like superfamily/Ribonuclease H"/>
    <property type="match status" value="1"/>
</dbReference>
<dbReference type="InterPro" id="IPR048020">
    <property type="entry name" value="Transpos_IS3"/>
</dbReference>
<reference evidence="3 4" key="1">
    <citation type="submission" date="2017-04" db="EMBL/GenBank/DDBJ databases">
        <authorList>
            <person name="Afonso C.L."/>
            <person name="Miller P.J."/>
            <person name="Scott M.A."/>
            <person name="Spackman E."/>
            <person name="Goraichik I."/>
            <person name="Dimitrov K.M."/>
            <person name="Suarez D.L."/>
            <person name="Swayne D.E."/>
        </authorList>
    </citation>
    <scope>NUCLEOTIDE SEQUENCE [LARGE SCALE GENOMIC DNA]</scope>
    <source>
        <strain evidence="3 4">LMG26642</strain>
    </source>
</reference>
<dbReference type="AlphaFoldDB" id="A0A1X7MRQ2"/>
<dbReference type="GO" id="GO:0003676">
    <property type="term" value="F:nucleic acid binding"/>
    <property type="evidence" value="ECO:0007669"/>
    <property type="project" value="InterPro"/>
</dbReference>
<name>A0A1X7MRQ2_9LACT</name>
<dbReference type="InterPro" id="IPR036397">
    <property type="entry name" value="RNaseH_sf"/>
</dbReference>
<dbReference type="Pfam" id="PF13276">
    <property type="entry name" value="HTH_21"/>
    <property type="match status" value="1"/>
</dbReference>